<dbReference type="InterPro" id="IPR016036">
    <property type="entry name" value="Malonyl_transacylase_ACP-bd"/>
</dbReference>
<dbReference type="GO" id="GO:0004314">
    <property type="term" value="F:[acyl-carrier-protein] S-malonyltransferase activity"/>
    <property type="evidence" value="ECO:0007669"/>
    <property type="project" value="UniProtKB-EC"/>
</dbReference>
<reference evidence="6 7" key="1">
    <citation type="submission" date="2019-12" db="EMBL/GenBank/DDBJ databases">
        <title>Nocardia macrotermitis sp. nov. and Nocardia aurantia sp. nov., isolated from the gut of the fungus growing-termite Macrotermes natalensis.</title>
        <authorList>
            <person name="Christine B."/>
            <person name="Rene B."/>
        </authorList>
    </citation>
    <scope>NUCLEOTIDE SEQUENCE [LARGE SCALE GENOMIC DNA]</scope>
    <source>
        <strain evidence="6 7">DSM 102126</strain>
    </source>
</reference>
<evidence type="ECO:0000256" key="3">
    <source>
        <dbReference type="ARBA" id="ARBA00023315"/>
    </source>
</evidence>
<dbReference type="EC" id="2.3.1.39" evidence="1"/>
<dbReference type="GO" id="GO:0005829">
    <property type="term" value="C:cytosol"/>
    <property type="evidence" value="ECO:0007669"/>
    <property type="project" value="TreeGrafter"/>
</dbReference>
<dbReference type="Gene3D" id="3.30.70.250">
    <property type="entry name" value="Malonyl-CoA ACP transacylase, ACP-binding"/>
    <property type="match status" value="1"/>
</dbReference>
<dbReference type="PANTHER" id="PTHR42681:SF1">
    <property type="entry name" value="MALONYL-COA-ACYL CARRIER PROTEIN TRANSACYLASE, MITOCHONDRIAL"/>
    <property type="match status" value="1"/>
</dbReference>
<keyword evidence="3 6" id="KW-0012">Acyltransferase</keyword>
<dbReference type="InterPro" id="IPR001227">
    <property type="entry name" value="Ac_transferase_dom_sf"/>
</dbReference>
<evidence type="ECO:0000313" key="7">
    <source>
        <dbReference type="Proteomes" id="UP000431901"/>
    </source>
</evidence>
<evidence type="ECO:0000256" key="2">
    <source>
        <dbReference type="ARBA" id="ARBA00022679"/>
    </source>
</evidence>
<keyword evidence="7" id="KW-1185">Reference proteome</keyword>
<proteinExistence type="predicted"/>
<dbReference type="InterPro" id="IPR016035">
    <property type="entry name" value="Acyl_Trfase/lysoPLipase"/>
</dbReference>
<keyword evidence="2 6" id="KW-0808">Transferase</keyword>
<dbReference type="OrthoDB" id="3248271at2"/>
<dbReference type="InterPro" id="IPR050858">
    <property type="entry name" value="Mal-CoA-ACP_Trans/PKS_FabD"/>
</dbReference>
<dbReference type="Proteomes" id="UP000431901">
    <property type="component" value="Unassembled WGS sequence"/>
</dbReference>
<organism evidence="6 7">
    <name type="scientific">Actinomadura rayongensis</name>
    <dbReference type="NCBI Taxonomy" id="1429076"/>
    <lineage>
        <taxon>Bacteria</taxon>
        <taxon>Bacillati</taxon>
        <taxon>Actinomycetota</taxon>
        <taxon>Actinomycetes</taxon>
        <taxon>Streptosporangiales</taxon>
        <taxon>Thermomonosporaceae</taxon>
        <taxon>Actinomadura</taxon>
    </lineage>
</organism>
<dbReference type="PANTHER" id="PTHR42681">
    <property type="entry name" value="MALONYL-COA-ACYL CARRIER PROTEIN TRANSACYLASE, MITOCHONDRIAL"/>
    <property type="match status" value="1"/>
</dbReference>
<comment type="caution">
    <text evidence="6">The sequence shown here is derived from an EMBL/GenBank/DDBJ whole genome shotgun (WGS) entry which is preliminary data.</text>
</comment>
<accession>A0A6I4WAA3</accession>
<dbReference type="Pfam" id="PF00698">
    <property type="entry name" value="Acyl_transf_1"/>
    <property type="match status" value="1"/>
</dbReference>
<sequence>MILLAAPGQGAQTPGFLTPWLELPGVADRLGWWSAVTGLDLVRYGTEADAEEIRDTAVAQPLLVSAALAAFETLYEGADRPDAVAGHSVGELAAAAVAGVLSPEAALVLVRERGRAMADAAAVTETGMTAVLGGDPDEVLAVIERHGLTPANVNAAGQVVAAGTLLQLQALADDPPAKARLRKLSVAGAFHTEHMAPAVATLRRLAPGIRVADPAITLLSNRDGAAVASGREYLTRLAEQVSAPVRWDACMATMRDLGVTAIIELPPAGTLVGIAKRELKGVETLALKTPADLEKARELIKAHTA</sequence>
<dbReference type="RefSeq" id="WP_161104702.1">
    <property type="nucleotide sequence ID" value="NZ_JBHLYI010000007.1"/>
</dbReference>
<evidence type="ECO:0000259" key="5">
    <source>
        <dbReference type="SMART" id="SM00827"/>
    </source>
</evidence>
<dbReference type="AlphaFoldDB" id="A0A6I4WAA3"/>
<evidence type="ECO:0000313" key="6">
    <source>
        <dbReference type="EMBL" id="MXQ66511.1"/>
    </source>
</evidence>
<protein>
    <recommendedName>
        <fullName evidence="1">[acyl-carrier-protein] S-malonyltransferase</fullName>
        <ecNumber evidence="1">2.3.1.39</ecNumber>
    </recommendedName>
</protein>
<evidence type="ECO:0000256" key="1">
    <source>
        <dbReference type="ARBA" id="ARBA00013258"/>
    </source>
</evidence>
<name>A0A6I4WAA3_9ACTN</name>
<evidence type="ECO:0000256" key="4">
    <source>
        <dbReference type="ARBA" id="ARBA00048462"/>
    </source>
</evidence>
<dbReference type="SUPFAM" id="SSF55048">
    <property type="entry name" value="Probable ACP-binding domain of malonyl-CoA ACP transacylase"/>
    <property type="match status" value="1"/>
</dbReference>
<dbReference type="Gene3D" id="3.40.366.10">
    <property type="entry name" value="Malonyl-Coenzyme A Acyl Carrier Protein, domain 2"/>
    <property type="match status" value="1"/>
</dbReference>
<feature type="domain" description="Malonyl-CoA:ACP transacylase (MAT)" evidence="5">
    <location>
        <begin position="5"/>
        <end position="291"/>
    </location>
</feature>
<gene>
    <name evidence="6" type="ORF">GQ466_21060</name>
</gene>
<comment type="catalytic activity">
    <reaction evidence="4">
        <text>holo-[ACP] + malonyl-CoA = malonyl-[ACP] + CoA</text>
        <dbReference type="Rhea" id="RHEA:41792"/>
        <dbReference type="Rhea" id="RHEA-COMP:9623"/>
        <dbReference type="Rhea" id="RHEA-COMP:9685"/>
        <dbReference type="ChEBI" id="CHEBI:57287"/>
        <dbReference type="ChEBI" id="CHEBI:57384"/>
        <dbReference type="ChEBI" id="CHEBI:64479"/>
        <dbReference type="ChEBI" id="CHEBI:78449"/>
        <dbReference type="EC" id="2.3.1.39"/>
    </reaction>
</comment>
<dbReference type="EMBL" id="WUTW01000004">
    <property type="protein sequence ID" value="MXQ66511.1"/>
    <property type="molecule type" value="Genomic_DNA"/>
</dbReference>
<dbReference type="SUPFAM" id="SSF52151">
    <property type="entry name" value="FabD/lysophospholipase-like"/>
    <property type="match status" value="1"/>
</dbReference>
<dbReference type="SMART" id="SM00827">
    <property type="entry name" value="PKS_AT"/>
    <property type="match status" value="1"/>
</dbReference>
<dbReference type="GO" id="GO:0006633">
    <property type="term" value="P:fatty acid biosynthetic process"/>
    <property type="evidence" value="ECO:0007669"/>
    <property type="project" value="TreeGrafter"/>
</dbReference>
<dbReference type="InterPro" id="IPR014043">
    <property type="entry name" value="Acyl_transferase_dom"/>
</dbReference>